<feature type="compositionally biased region" description="Pro residues" evidence="1">
    <location>
        <begin position="429"/>
        <end position="440"/>
    </location>
</feature>
<evidence type="ECO:0000259" key="2">
    <source>
        <dbReference type="Pfam" id="PF05872"/>
    </source>
</evidence>
<dbReference type="InterPro" id="IPR027417">
    <property type="entry name" value="P-loop_NTPase"/>
</dbReference>
<feature type="region of interest" description="Disordered" evidence="1">
    <location>
        <begin position="425"/>
        <end position="518"/>
    </location>
</feature>
<keyword evidence="4" id="KW-1185">Reference proteome</keyword>
<dbReference type="SUPFAM" id="SSF52540">
    <property type="entry name" value="P-loop containing nucleoside triphosphate hydrolases"/>
    <property type="match status" value="1"/>
</dbReference>
<dbReference type="EMBL" id="JAJISD010000012">
    <property type="protein sequence ID" value="MCC8431980.1"/>
    <property type="molecule type" value="Genomic_DNA"/>
</dbReference>
<comment type="caution">
    <text evidence="3">The sequence shown here is derived from an EMBL/GenBank/DDBJ whole genome shotgun (WGS) entry which is preliminary data.</text>
</comment>
<dbReference type="InterPro" id="IPR033186">
    <property type="entry name" value="HerA_C"/>
</dbReference>
<dbReference type="PANTHER" id="PTHR30121">
    <property type="entry name" value="UNCHARACTERIZED PROTEIN YJGR-RELATED"/>
    <property type="match status" value="1"/>
</dbReference>
<dbReference type="PANTHER" id="PTHR30121:SF6">
    <property type="entry name" value="SLR6007 PROTEIN"/>
    <property type="match status" value="1"/>
</dbReference>
<organism evidence="3 4">
    <name type="scientific">Reyranella aquatilis</name>
    <dbReference type="NCBI Taxonomy" id="2035356"/>
    <lineage>
        <taxon>Bacteria</taxon>
        <taxon>Pseudomonadati</taxon>
        <taxon>Pseudomonadota</taxon>
        <taxon>Alphaproteobacteria</taxon>
        <taxon>Hyphomicrobiales</taxon>
        <taxon>Reyranellaceae</taxon>
        <taxon>Reyranella</taxon>
    </lineage>
</organism>
<proteinExistence type="predicted"/>
<evidence type="ECO:0000313" key="4">
    <source>
        <dbReference type="Proteomes" id="UP001198862"/>
    </source>
</evidence>
<reference evidence="3 4" key="1">
    <citation type="submission" date="2021-11" db="EMBL/GenBank/DDBJ databases">
        <authorList>
            <person name="Lee D.-H."/>
            <person name="Kim S.-B."/>
        </authorList>
    </citation>
    <scope>NUCLEOTIDE SEQUENCE [LARGE SCALE GENOMIC DNA]</scope>
    <source>
        <strain evidence="3 4">KCTC 52223</strain>
    </source>
</reference>
<dbReference type="InterPro" id="IPR051162">
    <property type="entry name" value="T4SS_component"/>
</dbReference>
<sequence length="569" mass="60508">MSDDAIFVGASEADQYLLLKYANRHGLVAGATGTGKTVTLQTIAEGFSAFGVPVFMADVKGDLSGVSQAGGNNPRALERAAQLGIEGYAGRAFPTVFWDLFGEKGHPIRTTVSEVGPVLLARLLQLNETQEGVLNIVFRIADDQGLLLLDFKDLQALLQWVAENAGTLTTEFGNVSKQSVGTIQRQLLTLSQQGGERFFGEPALDLADMIRCDATGRGTINILAADRLMQSPRLYATFLLWLLSELFEALPEVGDLDKPKFVFFFDEAHLLFDDAPKALLSRIEQVVRLIRSKGVGIYFITQNPLDVPETVLGQLGNRVQHALRAFTPRDQKAVKVAAETFRPNKAFNAAEVITELGVGEALLSFLDPKGVPFPVERCFIAPPQGRIGPATTEERAAVMAASPLGAKYDRAVDRQSAYEVLTGRVAPASAPPASAPPPSVTPDGAPRRRGQYGSVPPTVPATTGPWGPRPSTPTPQVEQPVPPEPRPQPRLKTAQPQPQAPTPEPKKAPAGRQRDSVGVTVAKAAGRSMATIAAREAAKAVFGKGKAASIGASVGGAVLRGVLGSILRG</sequence>
<dbReference type="Proteomes" id="UP001198862">
    <property type="component" value="Unassembled WGS sequence"/>
</dbReference>
<dbReference type="RefSeq" id="WP_230553400.1">
    <property type="nucleotide sequence ID" value="NZ_JAJISD010000012.1"/>
</dbReference>
<protein>
    <submittedName>
        <fullName evidence="3">DUF853 domain-containing protein</fullName>
    </submittedName>
</protein>
<evidence type="ECO:0000256" key="1">
    <source>
        <dbReference type="SAM" id="MobiDB-lite"/>
    </source>
</evidence>
<feature type="compositionally biased region" description="Basic and acidic residues" evidence="1">
    <location>
        <begin position="504"/>
        <end position="515"/>
    </location>
</feature>
<dbReference type="Pfam" id="PF05872">
    <property type="entry name" value="HerA_C"/>
    <property type="match status" value="1"/>
</dbReference>
<accession>A0ABS8L0V9</accession>
<feature type="domain" description="Helicase HerA-like C-terminal" evidence="2">
    <location>
        <begin position="10"/>
        <end position="434"/>
    </location>
</feature>
<evidence type="ECO:0000313" key="3">
    <source>
        <dbReference type="EMBL" id="MCC8431980.1"/>
    </source>
</evidence>
<dbReference type="Gene3D" id="3.40.50.300">
    <property type="entry name" value="P-loop containing nucleotide triphosphate hydrolases"/>
    <property type="match status" value="2"/>
</dbReference>
<gene>
    <name evidence="3" type="ORF">LJ725_23645</name>
</gene>
<name>A0ABS8L0V9_9HYPH</name>